<gene>
    <name evidence="1" type="ORF">KCG48_12695</name>
</gene>
<proteinExistence type="predicted"/>
<dbReference type="EMBL" id="JAGSCS010000022">
    <property type="protein sequence ID" value="MBR0577174.1"/>
    <property type="molecule type" value="Genomic_DNA"/>
</dbReference>
<keyword evidence="2" id="KW-1185">Reference proteome</keyword>
<name>A0A941CTA5_9CLOT</name>
<protein>
    <submittedName>
        <fullName evidence="1">Uncharacterized protein</fullName>
    </submittedName>
</protein>
<accession>A0A941CTA5</accession>
<dbReference type="RefSeq" id="WP_211802590.1">
    <property type="nucleotide sequence ID" value="NZ_JAGSCS010000022.1"/>
</dbReference>
<comment type="caution">
    <text evidence="1">The sequence shown here is derived from an EMBL/GenBank/DDBJ whole genome shotgun (WGS) entry which is preliminary data.</text>
</comment>
<organism evidence="1 2">
    <name type="scientific">Proteiniclasticum sediminis</name>
    <dbReference type="NCBI Taxonomy" id="2804028"/>
    <lineage>
        <taxon>Bacteria</taxon>
        <taxon>Bacillati</taxon>
        <taxon>Bacillota</taxon>
        <taxon>Clostridia</taxon>
        <taxon>Eubacteriales</taxon>
        <taxon>Clostridiaceae</taxon>
        <taxon>Proteiniclasticum</taxon>
    </lineage>
</organism>
<evidence type="ECO:0000313" key="2">
    <source>
        <dbReference type="Proteomes" id="UP000675379"/>
    </source>
</evidence>
<sequence length="520" mass="58366">MDKEIRDQALTDAANALRVQEQQRKLTSTRLSELAEDLTKLEEINRKNSQNIDDLLQIANEMFVNSGMTLSDLPDNTPLSDDPLFSTNSDGLRGLHIPHYEDLETVEVRNANDWNHYLEHIEDYARKNAINLQEDPFNHLLTSKDKEIIANRIKDDYMLRKANCDKLDYLIATFSGVVAGLVDSFFVGMPGESKLEGWSQDQTDKFVIKVAKMAGNPGKDNGKSEIVNAIKFFEDKYKINYDQPTGKAAGSVFDMSLSNHHIKSLGHAPDLIGLLFSVVSQFQGTSHFLDNGRHIVMDTRTQELTGNNFLAKLFSGIVNWIGHLISDVAGSSSGRDGNPDGRGSGIPIPMFELFQIVGKGEFHVKYSSSSNRYREMTLADLSVKVFEKGYDARFGVTLAVPVVLNELMTRLLWALKSRFIDNLSWKESIPIESDPNLRRVLLTSHGVLCLVDGVDAGIRSGGEILTFALHLNFVAWKRLAFSGLLEVRSLYKEKALDLNAMEKDIEKEWSLIFDDSSIHY</sequence>
<reference evidence="1" key="1">
    <citation type="submission" date="2021-04" db="EMBL/GenBank/DDBJ databases">
        <title>Proteiniclasticum sedimins sp. nov., an obligate anaerobic bacterium isolated from anaerobic sludge.</title>
        <authorList>
            <person name="Liu J."/>
        </authorList>
    </citation>
    <scope>NUCLEOTIDE SEQUENCE</scope>
    <source>
        <strain evidence="1">BAD-10</strain>
    </source>
</reference>
<evidence type="ECO:0000313" key="1">
    <source>
        <dbReference type="EMBL" id="MBR0577174.1"/>
    </source>
</evidence>
<dbReference type="Proteomes" id="UP000675379">
    <property type="component" value="Unassembled WGS sequence"/>
</dbReference>
<dbReference type="AlphaFoldDB" id="A0A941CTA5"/>